<dbReference type="SMART" id="SM00478">
    <property type="entry name" value="ENDO3c"/>
    <property type="match status" value="1"/>
</dbReference>
<keyword evidence="11 12" id="KW-0326">Glycosidase</keyword>
<keyword evidence="8 12" id="KW-0238">DNA-binding</keyword>
<dbReference type="InterPro" id="IPR023170">
    <property type="entry name" value="HhH_base_excis_C"/>
</dbReference>
<keyword evidence="5 12" id="KW-0378">Hydrolase</keyword>
<dbReference type="STRING" id="608538.HTH_0744"/>
<organism evidence="14 15">
    <name type="scientific">Hydrogenobacter thermophilus (strain DSM 6534 / IAM 12695 / TK-6)</name>
    <dbReference type="NCBI Taxonomy" id="608538"/>
    <lineage>
        <taxon>Bacteria</taxon>
        <taxon>Pseudomonadati</taxon>
        <taxon>Aquificota</taxon>
        <taxon>Aquificia</taxon>
        <taxon>Aquificales</taxon>
        <taxon>Aquificaceae</taxon>
        <taxon>Hydrogenobacter</taxon>
    </lineage>
</organism>
<evidence type="ECO:0000256" key="1">
    <source>
        <dbReference type="ARBA" id="ARBA00008343"/>
    </source>
</evidence>
<dbReference type="eggNOG" id="COG0177">
    <property type="taxonomic scope" value="Bacteria"/>
</dbReference>
<evidence type="ECO:0000256" key="11">
    <source>
        <dbReference type="ARBA" id="ARBA00023295"/>
    </source>
</evidence>
<comment type="similarity">
    <text evidence="1 12">Belongs to the Nth/MutY family.</text>
</comment>
<dbReference type="HAMAP" id="MF_00942">
    <property type="entry name" value="Nth"/>
    <property type="match status" value="1"/>
</dbReference>
<dbReference type="PANTHER" id="PTHR10359">
    <property type="entry name" value="A/G-SPECIFIC ADENINE GLYCOSYLASE/ENDONUCLEASE III"/>
    <property type="match status" value="1"/>
</dbReference>
<comment type="cofactor">
    <cofactor evidence="12">
        <name>[4Fe-4S] cluster</name>
        <dbReference type="ChEBI" id="CHEBI:49883"/>
    </cofactor>
    <text evidence="12">Binds 1 [4Fe-4S] cluster.</text>
</comment>
<evidence type="ECO:0000313" key="14">
    <source>
        <dbReference type="EMBL" id="BAI69204.1"/>
    </source>
</evidence>
<dbReference type="AlphaFoldDB" id="D3DHA2"/>
<evidence type="ECO:0000256" key="2">
    <source>
        <dbReference type="ARBA" id="ARBA00022485"/>
    </source>
</evidence>
<evidence type="ECO:0000256" key="5">
    <source>
        <dbReference type="ARBA" id="ARBA00022801"/>
    </source>
</evidence>
<dbReference type="GO" id="GO:0051539">
    <property type="term" value="F:4 iron, 4 sulfur cluster binding"/>
    <property type="evidence" value="ECO:0007669"/>
    <property type="project" value="UniProtKB-KW"/>
</dbReference>
<dbReference type="SUPFAM" id="SSF48150">
    <property type="entry name" value="DNA-glycosylase"/>
    <property type="match status" value="1"/>
</dbReference>
<dbReference type="InterPro" id="IPR011257">
    <property type="entry name" value="DNA_glycosylase"/>
</dbReference>
<reference evidence="14 15" key="1">
    <citation type="journal article" date="2010" name="J. Bacteriol.">
        <title>Complete genome sequence of the thermophilic, obligately chemolithoautotrophic hydrogen-oxidizing bacterium Hydrogenobacter thermophilus TK-6.</title>
        <authorList>
            <person name="Arai H."/>
            <person name="Kanbe H."/>
            <person name="Ishii M."/>
            <person name="Igarashi Y."/>
        </authorList>
    </citation>
    <scope>NUCLEOTIDE SEQUENCE [LARGE SCALE GENOMIC DNA]</scope>
    <source>
        <strain evidence="15">DSM 6534 / IAM 12695 / TK-6 [Tokyo]</strain>
    </source>
</reference>
<comment type="catalytic activity">
    <reaction evidence="12">
        <text>2'-deoxyribonucleotide-(2'-deoxyribose 5'-phosphate)-2'-deoxyribonucleotide-DNA = a 3'-end 2'-deoxyribonucleotide-(2,3-dehydro-2,3-deoxyribose 5'-phosphate)-DNA + a 5'-end 5'-phospho-2'-deoxyribonucleoside-DNA + H(+)</text>
        <dbReference type="Rhea" id="RHEA:66592"/>
        <dbReference type="Rhea" id="RHEA-COMP:13180"/>
        <dbReference type="Rhea" id="RHEA-COMP:16897"/>
        <dbReference type="Rhea" id="RHEA-COMP:17067"/>
        <dbReference type="ChEBI" id="CHEBI:15378"/>
        <dbReference type="ChEBI" id="CHEBI:136412"/>
        <dbReference type="ChEBI" id="CHEBI:157695"/>
        <dbReference type="ChEBI" id="CHEBI:167181"/>
        <dbReference type="EC" id="4.2.99.18"/>
    </reaction>
</comment>
<proteinExistence type="inferred from homology"/>
<keyword evidence="4 12" id="KW-0227">DNA damage</keyword>
<dbReference type="CDD" id="cd00056">
    <property type="entry name" value="ENDO3c"/>
    <property type="match status" value="1"/>
</dbReference>
<dbReference type="EMBL" id="AP011112">
    <property type="protein sequence ID" value="BAI69204.1"/>
    <property type="molecule type" value="Genomic_DNA"/>
</dbReference>
<dbReference type="Pfam" id="PF00633">
    <property type="entry name" value="HHH"/>
    <property type="match status" value="1"/>
</dbReference>
<dbReference type="InterPro" id="IPR004036">
    <property type="entry name" value="Endonuclease-III-like_CS2"/>
</dbReference>
<dbReference type="InterPro" id="IPR003265">
    <property type="entry name" value="HhH-GPD_domain"/>
</dbReference>
<dbReference type="Proteomes" id="UP000002574">
    <property type="component" value="Chromosome"/>
</dbReference>
<evidence type="ECO:0000259" key="13">
    <source>
        <dbReference type="SMART" id="SM00478"/>
    </source>
</evidence>
<comment type="function">
    <text evidence="12">DNA repair enzyme that has both DNA N-glycosylase activity and AP-lyase activity. The DNA N-glycosylase activity releases various damaged pyrimidines from DNA by cleaving the N-glycosidic bond, leaving an AP (apurinic/apyrimidinic) site. The AP-lyase activity cleaves the phosphodiester bond 3' to the AP site by a beta-elimination, leaving a 3'-terminal unsaturated sugar and a product with a terminal 5'-phosphate.</text>
</comment>
<keyword evidence="9 12" id="KW-0234">DNA repair</keyword>
<accession>D3DHA2</accession>
<dbReference type="Pfam" id="PF10576">
    <property type="entry name" value="EndIII_4Fe-2S"/>
    <property type="match status" value="1"/>
</dbReference>
<dbReference type="OrthoDB" id="9800977at2"/>
<evidence type="ECO:0000256" key="6">
    <source>
        <dbReference type="ARBA" id="ARBA00023004"/>
    </source>
</evidence>
<dbReference type="PROSITE" id="PS01155">
    <property type="entry name" value="ENDONUCLEASE_III_2"/>
    <property type="match status" value="1"/>
</dbReference>
<keyword evidence="15" id="KW-1185">Reference proteome</keyword>
<dbReference type="SMART" id="SM00525">
    <property type="entry name" value="FES"/>
    <property type="match status" value="1"/>
</dbReference>
<dbReference type="NCBIfam" id="TIGR01083">
    <property type="entry name" value="nth"/>
    <property type="match status" value="1"/>
</dbReference>
<dbReference type="EC" id="4.2.99.18" evidence="12"/>
<evidence type="ECO:0000256" key="3">
    <source>
        <dbReference type="ARBA" id="ARBA00022723"/>
    </source>
</evidence>
<keyword evidence="6" id="KW-0408">Iron</keyword>
<dbReference type="PIRSF" id="PIRSF001435">
    <property type="entry name" value="Nth"/>
    <property type="match status" value="1"/>
</dbReference>
<comment type="caution">
    <text evidence="12">Lacks conserved residue(s) required for the propagation of feature annotation.</text>
</comment>
<evidence type="ECO:0000256" key="4">
    <source>
        <dbReference type="ARBA" id="ARBA00022763"/>
    </source>
</evidence>
<dbReference type="Pfam" id="PF00730">
    <property type="entry name" value="HhH-GPD"/>
    <property type="match status" value="1"/>
</dbReference>
<dbReference type="GO" id="GO:0019104">
    <property type="term" value="F:DNA N-glycosylase activity"/>
    <property type="evidence" value="ECO:0007669"/>
    <property type="project" value="UniProtKB-UniRule"/>
</dbReference>
<dbReference type="GO" id="GO:0140078">
    <property type="term" value="F:class I DNA-(apurinic or apyrimidinic site) endonuclease activity"/>
    <property type="evidence" value="ECO:0007669"/>
    <property type="project" value="UniProtKB-EC"/>
</dbReference>
<keyword evidence="2" id="KW-0004">4Fe-4S</keyword>
<sequence length="209" mass="24125">MQKEELVVEVIRRLEKVYPNKLELNFKNPFELLIAVILAAQTTDAKVNHVTERLFKKYKTPEDYLRVPLEELQEDISSINYYRNKAKYIKGACKMIIEDYGGEVPKSIEELTRLPGVGRKTANMILYNAFGINEGIAVDTHTARVSKRLGLTEEEKPDKIEQELMQITPKEEWGKLSNLLILHGRYICTAKNPKHKECVLYDLCPSRES</sequence>
<evidence type="ECO:0000256" key="12">
    <source>
        <dbReference type="HAMAP-Rule" id="MF_00942"/>
    </source>
</evidence>
<evidence type="ECO:0000256" key="7">
    <source>
        <dbReference type="ARBA" id="ARBA00023014"/>
    </source>
</evidence>
<keyword evidence="14" id="KW-0255">Endonuclease</keyword>
<dbReference type="PANTHER" id="PTHR10359:SF18">
    <property type="entry name" value="ENDONUCLEASE III"/>
    <property type="match status" value="1"/>
</dbReference>
<name>D3DHA2_HYDTT</name>
<dbReference type="Gene3D" id="1.10.340.30">
    <property type="entry name" value="Hypothetical protein, domain 2"/>
    <property type="match status" value="1"/>
</dbReference>
<evidence type="ECO:0000256" key="8">
    <source>
        <dbReference type="ARBA" id="ARBA00023125"/>
    </source>
</evidence>
<evidence type="ECO:0000256" key="10">
    <source>
        <dbReference type="ARBA" id="ARBA00023239"/>
    </source>
</evidence>
<dbReference type="GO" id="GO:0046872">
    <property type="term" value="F:metal ion binding"/>
    <property type="evidence" value="ECO:0007669"/>
    <property type="project" value="UniProtKB-KW"/>
</dbReference>
<dbReference type="GO" id="GO:0006285">
    <property type="term" value="P:base-excision repair, AP site formation"/>
    <property type="evidence" value="ECO:0007669"/>
    <property type="project" value="TreeGrafter"/>
</dbReference>
<evidence type="ECO:0000256" key="9">
    <source>
        <dbReference type="ARBA" id="ARBA00023204"/>
    </source>
</evidence>
<protein>
    <recommendedName>
        <fullName evidence="12">Endonuclease III</fullName>
        <ecNumber evidence="12">4.2.99.18</ecNumber>
    </recommendedName>
    <alternativeName>
        <fullName evidence="12">DNA-(apurinic or apyrimidinic site) lyase</fullName>
    </alternativeName>
</protein>
<keyword evidence="10 12" id="KW-0456">Lyase</keyword>
<dbReference type="Gene3D" id="1.10.1670.10">
    <property type="entry name" value="Helix-hairpin-Helix base-excision DNA repair enzymes (C-terminal)"/>
    <property type="match status" value="1"/>
</dbReference>
<keyword evidence="7" id="KW-0411">Iron-sulfur</keyword>
<dbReference type="FunFam" id="1.10.340.30:FF:000001">
    <property type="entry name" value="Endonuclease III"/>
    <property type="match status" value="1"/>
</dbReference>
<dbReference type="InterPro" id="IPR000445">
    <property type="entry name" value="HhH_motif"/>
</dbReference>
<keyword evidence="3" id="KW-0479">Metal-binding</keyword>
<evidence type="ECO:0000313" key="15">
    <source>
        <dbReference type="Proteomes" id="UP000002574"/>
    </source>
</evidence>
<gene>
    <name evidence="12" type="primary">nth</name>
    <name evidence="14" type="ordered locus">HTH_0744</name>
</gene>
<feature type="domain" description="HhH-GPD" evidence="13">
    <location>
        <begin position="38"/>
        <end position="186"/>
    </location>
</feature>
<dbReference type="RefSeq" id="WP_012963385.1">
    <property type="nucleotide sequence ID" value="NC_013799.1"/>
</dbReference>
<dbReference type="PATRIC" id="fig|608538.5.peg.754"/>
<dbReference type="InterPro" id="IPR003651">
    <property type="entry name" value="Endonuclease3_FeS-loop_motif"/>
</dbReference>
<dbReference type="KEGG" id="hte:Hydth_0744"/>
<dbReference type="KEGG" id="hth:HTH_0744"/>
<dbReference type="InterPro" id="IPR005759">
    <property type="entry name" value="Nth"/>
</dbReference>
<keyword evidence="14" id="KW-0540">Nuclease</keyword>
<dbReference type="GO" id="GO:0003677">
    <property type="term" value="F:DNA binding"/>
    <property type="evidence" value="ECO:0007669"/>
    <property type="project" value="UniProtKB-UniRule"/>
</dbReference>
<dbReference type="FunFam" id="1.10.1670.10:FF:000001">
    <property type="entry name" value="Endonuclease III"/>
    <property type="match status" value="1"/>
</dbReference>